<dbReference type="Proteomes" id="UP000198287">
    <property type="component" value="Unassembled WGS sequence"/>
</dbReference>
<sequence>MLPRTVYFVLLAQIHTIFGLGSSTPENHEVPAKLDEISSKVVDYLTPFVNCTTMVFSQEKISWGSNPPTLGPIMSLVYDTKTTLVTGKMIQDKFSIARRLNPAPHCWATFTILPEKAAIFEEKKYALFFSLLFFIYTKWHSHYFVIMTSVKHKVEIYFEQTTVLAHLDLMEVVLVDVTREDNSILRLQYLNPYQTNQRTTGLEPSEAWHHIHCEPADCFDRLVQLGKNVSRRSKYFWTTEGNPLQPYITKLNELFGNIDIQSLLGDRQGYKKIADVTSFNGFLSLIVLQDVLIYDFQNLTPFHIFEKMYRMTGRNHAGIGFLIYDNRKYSFVSCHGIRSSSEMLESLSSPFDVTSWICIGICFITVVLILTSMLGRFITDGMLLVVGISLENSVLDSISVYDAIHNRKGYPSFQTYFVTAIWTILAGTILTNWYKSVFTMEMIVPTIYKSPWTGVLGMEGIRILMPFNLLGGREFTSDYFRYKYFYLEIFNRCNQISKSNGDNAGNKKTAKGLALRLLPYFGIYPDLGLVGNGTFSRMGSSSNPPPYNKSALQNYPIQPVEYDDTDSFEVIKSLRTKCCFDGHK</sequence>
<dbReference type="EMBL" id="LNIX01000016">
    <property type="protein sequence ID" value="OXA46281.1"/>
    <property type="molecule type" value="Genomic_DNA"/>
</dbReference>
<keyword evidence="4" id="KW-1185">Reference proteome</keyword>
<keyword evidence="1" id="KW-0812">Transmembrane</keyword>
<proteinExistence type="predicted"/>
<keyword evidence="1" id="KW-0472">Membrane</keyword>
<organism evidence="3 4">
    <name type="scientific">Folsomia candida</name>
    <name type="common">Springtail</name>
    <dbReference type="NCBI Taxonomy" id="158441"/>
    <lineage>
        <taxon>Eukaryota</taxon>
        <taxon>Metazoa</taxon>
        <taxon>Ecdysozoa</taxon>
        <taxon>Arthropoda</taxon>
        <taxon>Hexapoda</taxon>
        <taxon>Collembola</taxon>
        <taxon>Entomobryomorpha</taxon>
        <taxon>Isotomoidea</taxon>
        <taxon>Isotomidae</taxon>
        <taxon>Proisotominae</taxon>
        <taxon>Folsomia</taxon>
    </lineage>
</organism>
<dbReference type="AlphaFoldDB" id="A0A226DNT7"/>
<reference evidence="3 4" key="1">
    <citation type="submission" date="2015-12" db="EMBL/GenBank/DDBJ databases">
        <title>The genome of Folsomia candida.</title>
        <authorList>
            <person name="Faddeeva A."/>
            <person name="Derks M.F."/>
            <person name="Anvar Y."/>
            <person name="Smit S."/>
            <person name="Van Straalen N."/>
            <person name="Roelofs D."/>
        </authorList>
    </citation>
    <scope>NUCLEOTIDE SEQUENCE [LARGE SCALE GENOMIC DNA]</scope>
    <source>
        <strain evidence="3 4">VU population</strain>
        <tissue evidence="3">Whole body</tissue>
    </source>
</reference>
<comment type="caution">
    <text evidence="3">The sequence shown here is derived from an EMBL/GenBank/DDBJ whole genome shotgun (WGS) entry which is preliminary data.</text>
</comment>
<keyword evidence="1" id="KW-1133">Transmembrane helix</keyword>
<protein>
    <submittedName>
        <fullName evidence="3">Uncharacterized protein</fullName>
    </submittedName>
</protein>
<feature type="chain" id="PRO_5013347832" evidence="2">
    <location>
        <begin position="20"/>
        <end position="584"/>
    </location>
</feature>
<evidence type="ECO:0000313" key="4">
    <source>
        <dbReference type="Proteomes" id="UP000198287"/>
    </source>
</evidence>
<evidence type="ECO:0000256" key="2">
    <source>
        <dbReference type="SAM" id="SignalP"/>
    </source>
</evidence>
<feature type="transmembrane region" description="Helical" evidence="1">
    <location>
        <begin position="413"/>
        <end position="434"/>
    </location>
</feature>
<feature type="signal peptide" evidence="2">
    <location>
        <begin position="1"/>
        <end position="19"/>
    </location>
</feature>
<accession>A0A226DNT7</accession>
<evidence type="ECO:0000313" key="3">
    <source>
        <dbReference type="EMBL" id="OXA46281.1"/>
    </source>
</evidence>
<keyword evidence="2" id="KW-0732">Signal</keyword>
<evidence type="ECO:0000256" key="1">
    <source>
        <dbReference type="SAM" id="Phobius"/>
    </source>
</evidence>
<feature type="transmembrane region" description="Helical" evidence="1">
    <location>
        <begin position="353"/>
        <end position="374"/>
    </location>
</feature>
<name>A0A226DNT7_FOLCA</name>
<gene>
    <name evidence="3" type="ORF">Fcan01_19257</name>
</gene>